<evidence type="ECO:0000256" key="7">
    <source>
        <dbReference type="ARBA" id="ARBA00023136"/>
    </source>
</evidence>
<comment type="subcellular location">
    <subcellularLocation>
        <location evidence="1">Cell membrane</location>
        <topology evidence="1">Multi-pass membrane protein</topology>
    </subcellularLocation>
</comment>
<organism evidence="10 11">
    <name type="scientific">Mixta tenebrionis</name>
    <dbReference type="NCBI Taxonomy" id="2562439"/>
    <lineage>
        <taxon>Bacteria</taxon>
        <taxon>Pseudomonadati</taxon>
        <taxon>Pseudomonadota</taxon>
        <taxon>Gammaproteobacteria</taxon>
        <taxon>Enterobacterales</taxon>
        <taxon>Erwiniaceae</taxon>
        <taxon>Mixta</taxon>
    </lineage>
</organism>
<reference evidence="10 11" key="1">
    <citation type="submission" date="2019-06" db="EMBL/GenBank/DDBJ databases">
        <authorList>
            <person name="Yang Y."/>
        </authorList>
    </citation>
    <scope>NUCLEOTIDE SEQUENCE [LARGE SCALE GENOMIC DNA]</scope>
    <source>
        <strain evidence="10 11">BIT-26</strain>
    </source>
</reference>
<dbReference type="EMBL" id="VHQI01000013">
    <property type="protein sequence ID" value="TPW40563.1"/>
    <property type="molecule type" value="Genomic_DNA"/>
</dbReference>
<keyword evidence="5 8" id="KW-0812">Transmembrane</keyword>
<feature type="transmembrane region" description="Helical" evidence="8">
    <location>
        <begin position="185"/>
        <end position="208"/>
    </location>
</feature>
<dbReference type="InterPro" id="IPR047817">
    <property type="entry name" value="ABC2_TM_bact-type"/>
</dbReference>
<accession>A0A506V695</accession>
<feature type="transmembrane region" description="Helical" evidence="8">
    <location>
        <begin position="266"/>
        <end position="290"/>
    </location>
</feature>
<dbReference type="OrthoDB" id="9808686at2"/>
<evidence type="ECO:0000259" key="9">
    <source>
        <dbReference type="PROSITE" id="PS51012"/>
    </source>
</evidence>
<proteinExistence type="inferred from homology"/>
<evidence type="ECO:0000256" key="4">
    <source>
        <dbReference type="ARBA" id="ARBA00022475"/>
    </source>
</evidence>
<comment type="caution">
    <text evidence="10">The sequence shown here is derived from an EMBL/GenBank/DDBJ whole genome shotgun (WGS) entry which is preliminary data.</text>
</comment>
<keyword evidence="11" id="KW-1185">Reference proteome</keyword>
<evidence type="ECO:0000313" key="11">
    <source>
        <dbReference type="Proteomes" id="UP000319523"/>
    </source>
</evidence>
<feature type="transmembrane region" description="Helical" evidence="8">
    <location>
        <begin position="357"/>
        <end position="375"/>
    </location>
</feature>
<dbReference type="Pfam" id="PF12698">
    <property type="entry name" value="ABC2_membrane_3"/>
    <property type="match status" value="1"/>
</dbReference>
<keyword evidence="3" id="KW-0813">Transport</keyword>
<dbReference type="PANTHER" id="PTHR30294:SF29">
    <property type="entry name" value="MULTIDRUG ABC TRANSPORTER PERMEASE YBHS-RELATED"/>
    <property type="match status" value="1"/>
</dbReference>
<name>A0A506V695_9GAMM</name>
<evidence type="ECO:0000313" key="10">
    <source>
        <dbReference type="EMBL" id="TPW40563.1"/>
    </source>
</evidence>
<dbReference type="PROSITE" id="PS51012">
    <property type="entry name" value="ABC_TM2"/>
    <property type="match status" value="1"/>
</dbReference>
<feature type="transmembrane region" description="Helical" evidence="8">
    <location>
        <begin position="30"/>
        <end position="50"/>
    </location>
</feature>
<dbReference type="InterPro" id="IPR051449">
    <property type="entry name" value="ABC-2_transporter_component"/>
</dbReference>
<sequence>MLKKMRINFSFLRWIGVVIKEIHELRRDKISMAMVVITPLLQLTILGYAVNMDARNIPTGLLNYDTEQMSHVFVSAAQNTGYFSVIPFQSEKQARSAFVRGDIIFIMTIPQGFSRDLLRGEKPQILVQGDAIDPLTIGNALSAITQAAKTTFQQDLPPAMRSEVKEDDFELVIHRMFNPEGITQYNTIPGIIGSILSTTLVLMTALAITRERESGAIENLLISPLTSLEVITGKIVPYVLIGIFQSLLILLCAVYLFGIPLLGNPFLLFLVLFVYVFLCLSIGITISSLAQNQLQALQMSSFYFIPSVMLSGFISPFISMPLWAQWIGSCLPLTYFIRLIKGIMLKGYGFIELLPDLLPLGLLALIIVGIALKSFRKTLD</sequence>
<keyword evidence="6 8" id="KW-1133">Transmembrane helix</keyword>
<dbReference type="GO" id="GO:0140359">
    <property type="term" value="F:ABC-type transporter activity"/>
    <property type="evidence" value="ECO:0007669"/>
    <property type="project" value="InterPro"/>
</dbReference>
<keyword evidence="4" id="KW-1003">Cell membrane</keyword>
<dbReference type="PANTHER" id="PTHR30294">
    <property type="entry name" value="MEMBRANE COMPONENT OF ABC TRANSPORTER YHHJ-RELATED"/>
    <property type="match status" value="1"/>
</dbReference>
<gene>
    <name evidence="10" type="ORF">FKM52_18170</name>
</gene>
<protein>
    <submittedName>
        <fullName evidence="10">ABC transporter permease</fullName>
    </submittedName>
</protein>
<dbReference type="AlphaFoldDB" id="A0A506V695"/>
<comment type="similarity">
    <text evidence="2">Belongs to the ABC-2 integral membrane protein family.</text>
</comment>
<feature type="transmembrane region" description="Helical" evidence="8">
    <location>
        <begin position="235"/>
        <end position="259"/>
    </location>
</feature>
<evidence type="ECO:0000256" key="2">
    <source>
        <dbReference type="ARBA" id="ARBA00007783"/>
    </source>
</evidence>
<evidence type="ECO:0000256" key="8">
    <source>
        <dbReference type="SAM" id="Phobius"/>
    </source>
</evidence>
<keyword evidence="7 8" id="KW-0472">Membrane</keyword>
<feature type="transmembrane region" description="Helical" evidence="8">
    <location>
        <begin position="302"/>
        <end position="323"/>
    </location>
</feature>
<dbReference type="Gene3D" id="3.40.1710.10">
    <property type="entry name" value="abc type-2 transporter like domain"/>
    <property type="match status" value="1"/>
</dbReference>
<evidence type="ECO:0000256" key="1">
    <source>
        <dbReference type="ARBA" id="ARBA00004651"/>
    </source>
</evidence>
<dbReference type="InterPro" id="IPR013525">
    <property type="entry name" value="ABC2_TM"/>
</dbReference>
<evidence type="ECO:0000256" key="5">
    <source>
        <dbReference type="ARBA" id="ARBA00022692"/>
    </source>
</evidence>
<evidence type="ECO:0000256" key="6">
    <source>
        <dbReference type="ARBA" id="ARBA00022989"/>
    </source>
</evidence>
<evidence type="ECO:0000256" key="3">
    <source>
        <dbReference type="ARBA" id="ARBA00022448"/>
    </source>
</evidence>
<dbReference type="GO" id="GO:0005886">
    <property type="term" value="C:plasma membrane"/>
    <property type="evidence" value="ECO:0007669"/>
    <property type="project" value="UniProtKB-SubCell"/>
</dbReference>
<feature type="domain" description="ABC transmembrane type-2" evidence="9">
    <location>
        <begin position="149"/>
        <end position="378"/>
    </location>
</feature>
<dbReference type="Proteomes" id="UP000319523">
    <property type="component" value="Unassembled WGS sequence"/>
</dbReference>